<keyword evidence="2" id="KW-1185">Reference proteome</keyword>
<comment type="caution">
    <text evidence="1">The sequence shown here is derived from an EMBL/GenBank/DDBJ whole genome shotgun (WGS) entry which is preliminary data.</text>
</comment>
<accession>A0A512RP95</accession>
<organism evidence="1 2">
    <name type="scientific">Chitinophaga cymbidii</name>
    <dbReference type="NCBI Taxonomy" id="1096750"/>
    <lineage>
        <taxon>Bacteria</taxon>
        <taxon>Pseudomonadati</taxon>
        <taxon>Bacteroidota</taxon>
        <taxon>Chitinophagia</taxon>
        <taxon>Chitinophagales</taxon>
        <taxon>Chitinophagaceae</taxon>
        <taxon>Chitinophaga</taxon>
    </lineage>
</organism>
<dbReference type="RefSeq" id="WP_146865199.1">
    <property type="nucleotide sequence ID" value="NZ_BKAU01000005.1"/>
</dbReference>
<dbReference type="Proteomes" id="UP000321436">
    <property type="component" value="Unassembled WGS sequence"/>
</dbReference>
<proteinExistence type="predicted"/>
<gene>
    <name evidence="1" type="ORF">CCY01nite_37830</name>
</gene>
<protein>
    <recommendedName>
        <fullName evidence="3">YD repeat-containing protein</fullName>
    </recommendedName>
</protein>
<name>A0A512RP95_9BACT</name>
<evidence type="ECO:0000313" key="1">
    <source>
        <dbReference type="EMBL" id="GEP97523.1"/>
    </source>
</evidence>
<evidence type="ECO:0008006" key="3">
    <source>
        <dbReference type="Google" id="ProtNLM"/>
    </source>
</evidence>
<dbReference type="OrthoDB" id="680656at2"/>
<dbReference type="EMBL" id="BKAU01000005">
    <property type="protein sequence ID" value="GEP97523.1"/>
    <property type="molecule type" value="Genomic_DNA"/>
</dbReference>
<evidence type="ECO:0000313" key="2">
    <source>
        <dbReference type="Proteomes" id="UP000321436"/>
    </source>
</evidence>
<reference evidence="1 2" key="1">
    <citation type="submission" date="2019-07" db="EMBL/GenBank/DDBJ databases">
        <title>Whole genome shotgun sequence of Chitinophaga cymbidii NBRC 109752.</title>
        <authorList>
            <person name="Hosoyama A."/>
            <person name="Uohara A."/>
            <person name="Ohji S."/>
            <person name="Ichikawa N."/>
        </authorList>
    </citation>
    <scope>NUCLEOTIDE SEQUENCE [LARGE SCALE GENOMIC DNA]</scope>
    <source>
        <strain evidence="1 2">NBRC 109752</strain>
    </source>
</reference>
<sequence length="1495" mass="169528">MKLFPFLLLILLCLQEIPKAQTVSPGDVVKGLADQKGGANVSFSTGIMHYSIPLFQASQDEYSLPVALTYSAGGVKVNQTPGLAGLGWGLNFGGGIITRTMKGASADEDQNIGYLNHPAPTSYPAYEEYKRNINANKIDGESDIFQLEMNGYSVKFILVKKDNNVEVEPLIKTDVSITCQFDGPSISGWIVKDPLGNIYEFIASHPGNTFIKNLTPTNSFSENIITSWHLKSVELMNDGKIDYTYYEEHYAEAFNSYSSTYSFYGVPLVLPILGSDPGLNSALASLQASSQNNIQNLELLTDNLRKLTANRDKTLRALSPNSMDYVFPSVNMLNQMDLLSYNERIQQQQYEIQHVNWELENILNNVLSIIGQMYSNDHTIQSEITEAGQHNILFNKLIKKISLRNSIIEFKYIPLINSKEIYTYDRILFRSINGEVIKFVQFDYSRKGYLKKVQVVAADKTVEREYKFDYYDEDEDLHMYAQDYWGYYNGKSNNTTLLMDDPRYIVSGSGGILPVFGNVNVPGDYLDKVTNTYGAAADRRPDSSMAKARSLKQVTTLMGSKTNFEYEGNTVYLGAFPDPVHTGGLRIKKITHDPGFGTPMVKEYKYDFPATGDPTKHLSSGRLVDLLKRNFIYQYSYSPTSPPDVMVSTDPIDFGNLDISNSNNGVLYHYVEEISNDKSCIGYKYAAIPPVNTSASHKSLFDDALLAKIFYDSSGKIVYIERYSYLTNQDLDSRDEDLNLVSYDYFQPYTSAVYSELTQTSKEPVFYEANSLALQFPDVNSYHLSFGDYNFWLNPYSRIFLPNYAPRCKTFFSTFDYTIPFKQVLLLKEKQEFYFGDYDTAIAYASSNVPGLPDEKAYLFERLLAAPNIPVNKTETKFSYENPAHLMPTKIQSINSKGHLSTVRTKYAADYQLPQNEIISRMQMYHIKSAIIEKQGWVSRDQGITYEFLNGERFDYAEAINNGKSGFLQNKQRILQKSTSFNPSIYGFSENLSTILPYTSIAWDNNTLYQAENTLKWKQYADFMRPTAIVDRAGRITDVKIYDNFRGTLLLESNYIDPDNATAIDFSSYQVHPYYNNYNLFKKASPALTEYPYISFFEKPFFNFIPIDLFKMDHMRYISEVISQLDSFHDGYPSIWQSLYNDIEMFRALTGFFYKVEDRVSTNEFSQAIYNLRKAMEQITPQEMATLSNYDISGYNFYYHEMWIYVSELTNSLFTDGSMANYQNYEDVILAEKNPVIPTDESGSARIKVNVNNLVTSGKHLDVYLVNNPETSLYGKLYYNNGSTSGDSFLATPTNVSDKVKKATINLSGLPSGSQLKEIEFKLSSFEGSFVALPSNSIFKAYSYLPDGNPFIVYDQTGDYTSIFYNQLGQPSYTKDQRGNVLSVDSVSLANNVIYSSTVQVEIRNNYDLLSPSPVNIELIELIDSFTGRLVEMEVLITPGQIYRTEIPTGTYRLYMRTSNPVSQIMFNNSVYTPGVSSAVTLTSGMNNVTISVNP</sequence>